<sequence>MGILSAALNRFEQFLDSQFLLFRCPQSQTEGDVLASIDVSGCRPLARGPSQGCQLYAMSGGARSERDTIGRPLVHRAAFKQCTGEALYLDDIPLSQGELFLGLVTSKRAHARLLSVDLSPARGMPGVIEVIDYSDVPQLNEWETLELVFASDKVSHEGQVIAAVVAETHAQAQRAAHSVKVTYEDLEPVVTIKDAIARNSLYPFDIKVDTGDVRSALAQCEYTVSGEMSVSAQEHLYLEPHGCVVYPRDGEELEKALMRVLGLPANKIVVKVKRLGGGFGGKETRNVTVLLPAAVAAMKTNRPVRAVLDRDEDMRMTGTRHPAYVTYKIGFDSEGKILALDADLYLNMGHSVDLSPAVLETALLGIDSSYNIKNFRVRGHLCLTNLTSCTAFRGFGGPQAIIMAENWVTHVAEHLGLSQEAVRERNFYKDGDTIPCGQMLKSCNVTRCWEECIRKSQFDSRLETVNQFNR</sequence>
<evidence type="ECO:0000256" key="11">
    <source>
        <dbReference type="ARBA" id="ARBA00023014"/>
    </source>
</evidence>
<keyword evidence="9" id="KW-0560">Oxidoreductase</keyword>
<dbReference type="Pfam" id="PF01315">
    <property type="entry name" value="Ald_Xan_dh_C"/>
    <property type="match status" value="1"/>
</dbReference>
<evidence type="ECO:0000256" key="3">
    <source>
        <dbReference type="ARBA" id="ARBA00006849"/>
    </source>
</evidence>
<keyword evidence="8" id="KW-0274">FAD</keyword>
<comment type="similarity">
    <text evidence="3">Belongs to the xanthine dehydrogenase family.</text>
</comment>
<dbReference type="GO" id="GO:0051537">
    <property type="term" value="F:2 iron, 2 sulfur cluster binding"/>
    <property type="evidence" value="ECO:0007669"/>
    <property type="project" value="UniProtKB-KW"/>
</dbReference>
<dbReference type="PANTHER" id="PTHR45444:SF3">
    <property type="entry name" value="XANTHINE DEHYDROGENASE"/>
    <property type="match status" value="1"/>
</dbReference>
<name>A0AAV4I655_9GAST</name>
<comment type="cofactor">
    <cofactor evidence="12">
        <name>[2Fe-2S] cluster</name>
        <dbReference type="ChEBI" id="CHEBI:190135"/>
    </cofactor>
</comment>
<keyword evidence="7" id="KW-0479">Metal-binding</keyword>
<dbReference type="Gene3D" id="3.30.365.10">
    <property type="entry name" value="Aldehyde oxidase/xanthine dehydrogenase, molybdopterin binding domain"/>
    <property type="match status" value="2"/>
</dbReference>
<keyword evidence="5" id="KW-0285">Flavoprotein</keyword>
<protein>
    <submittedName>
        <fullName evidence="14">Xanthine dehydrogenase/oxidase</fullName>
    </submittedName>
</protein>
<dbReference type="SUPFAM" id="SSF56003">
    <property type="entry name" value="Molybdenum cofactor-binding domain"/>
    <property type="match status" value="1"/>
</dbReference>
<evidence type="ECO:0000256" key="12">
    <source>
        <dbReference type="ARBA" id="ARBA00034078"/>
    </source>
</evidence>
<evidence type="ECO:0000256" key="6">
    <source>
        <dbReference type="ARBA" id="ARBA00022714"/>
    </source>
</evidence>
<keyword evidence="4" id="KW-0500">Molybdenum</keyword>
<evidence type="ECO:0000256" key="8">
    <source>
        <dbReference type="ARBA" id="ARBA00022827"/>
    </source>
</evidence>
<dbReference type="GO" id="GO:0016491">
    <property type="term" value="F:oxidoreductase activity"/>
    <property type="evidence" value="ECO:0007669"/>
    <property type="project" value="UniProtKB-KW"/>
</dbReference>
<dbReference type="AlphaFoldDB" id="A0AAV4I655"/>
<evidence type="ECO:0000259" key="13">
    <source>
        <dbReference type="SMART" id="SM01008"/>
    </source>
</evidence>
<dbReference type="FunFam" id="3.90.1170.50:FF:000001">
    <property type="entry name" value="Aldehyde oxidase 1"/>
    <property type="match status" value="1"/>
</dbReference>
<dbReference type="InterPro" id="IPR016208">
    <property type="entry name" value="Ald_Oxase/xanthine_DH-like"/>
</dbReference>
<keyword evidence="6" id="KW-0001">2Fe-2S</keyword>
<evidence type="ECO:0000256" key="10">
    <source>
        <dbReference type="ARBA" id="ARBA00023004"/>
    </source>
</evidence>
<proteinExistence type="inferred from homology"/>
<dbReference type="EMBL" id="BMAT01013034">
    <property type="protein sequence ID" value="GFS04497.1"/>
    <property type="molecule type" value="Genomic_DNA"/>
</dbReference>
<reference evidence="14 15" key="1">
    <citation type="journal article" date="2021" name="Elife">
        <title>Chloroplast acquisition without the gene transfer in kleptoplastic sea slugs, Plakobranchus ocellatus.</title>
        <authorList>
            <person name="Maeda T."/>
            <person name="Takahashi S."/>
            <person name="Yoshida T."/>
            <person name="Shimamura S."/>
            <person name="Takaki Y."/>
            <person name="Nagai Y."/>
            <person name="Toyoda A."/>
            <person name="Suzuki Y."/>
            <person name="Arimoto A."/>
            <person name="Ishii H."/>
            <person name="Satoh N."/>
            <person name="Nishiyama T."/>
            <person name="Hasebe M."/>
            <person name="Maruyama T."/>
            <person name="Minagawa J."/>
            <person name="Obokata J."/>
            <person name="Shigenobu S."/>
        </authorList>
    </citation>
    <scope>NUCLEOTIDE SEQUENCE [LARGE SCALE GENOMIC DNA]</scope>
</reference>
<keyword evidence="10" id="KW-0408">Iron</keyword>
<dbReference type="FunFam" id="3.30.365.10:FF:000003">
    <property type="entry name" value="Aldehyde oxidase 1"/>
    <property type="match status" value="1"/>
</dbReference>
<dbReference type="InterPro" id="IPR008274">
    <property type="entry name" value="AldOxase/xan_DH_MoCoBD1"/>
</dbReference>
<evidence type="ECO:0000256" key="1">
    <source>
        <dbReference type="ARBA" id="ARBA00001924"/>
    </source>
</evidence>
<dbReference type="Proteomes" id="UP000762676">
    <property type="component" value="Unassembled WGS sequence"/>
</dbReference>
<dbReference type="SUPFAM" id="SSF54665">
    <property type="entry name" value="CO dehydrogenase molybdoprotein N-domain-like"/>
    <property type="match status" value="1"/>
</dbReference>
<accession>A0AAV4I655</accession>
<dbReference type="GO" id="GO:0005506">
    <property type="term" value="F:iron ion binding"/>
    <property type="evidence" value="ECO:0007669"/>
    <property type="project" value="InterPro"/>
</dbReference>
<dbReference type="InterPro" id="IPR037165">
    <property type="entry name" value="AldOxase/xan_DH_Mopterin-bd_sf"/>
</dbReference>
<evidence type="ECO:0000313" key="14">
    <source>
        <dbReference type="EMBL" id="GFS04497.1"/>
    </source>
</evidence>
<comment type="cofactor">
    <cofactor evidence="1">
        <name>Mo-molybdopterin</name>
        <dbReference type="ChEBI" id="CHEBI:71302"/>
    </cofactor>
</comment>
<evidence type="ECO:0000256" key="7">
    <source>
        <dbReference type="ARBA" id="ARBA00022723"/>
    </source>
</evidence>
<dbReference type="InterPro" id="IPR036856">
    <property type="entry name" value="Ald_Oxase/Xan_DH_a/b_sf"/>
</dbReference>
<keyword evidence="15" id="KW-1185">Reference proteome</keyword>
<dbReference type="PANTHER" id="PTHR45444">
    <property type="entry name" value="XANTHINE DEHYDROGENASE"/>
    <property type="match status" value="1"/>
</dbReference>
<dbReference type="InterPro" id="IPR000674">
    <property type="entry name" value="Ald_Oxase/Xan_DH_a/b"/>
</dbReference>
<evidence type="ECO:0000313" key="15">
    <source>
        <dbReference type="Proteomes" id="UP000762676"/>
    </source>
</evidence>
<evidence type="ECO:0000256" key="2">
    <source>
        <dbReference type="ARBA" id="ARBA00001974"/>
    </source>
</evidence>
<evidence type="ECO:0000256" key="4">
    <source>
        <dbReference type="ARBA" id="ARBA00022505"/>
    </source>
</evidence>
<keyword evidence="11" id="KW-0411">Iron-sulfur</keyword>
<dbReference type="Gene3D" id="3.90.1170.50">
    <property type="entry name" value="Aldehyde oxidase/xanthine dehydrogenase, a/b hammerhead"/>
    <property type="match status" value="1"/>
</dbReference>
<dbReference type="SMART" id="SM01008">
    <property type="entry name" value="Ald_Xan_dh_C"/>
    <property type="match status" value="1"/>
</dbReference>
<dbReference type="Pfam" id="PF02738">
    <property type="entry name" value="MoCoBD_1"/>
    <property type="match status" value="1"/>
</dbReference>
<feature type="domain" description="Aldehyde oxidase/xanthine dehydrogenase a/b hammerhead" evidence="13">
    <location>
        <begin position="83"/>
        <end position="187"/>
    </location>
</feature>
<comment type="caution">
    <text evidence="14">The sequence shown here is derived from an EMBL/GenBank/DDBJ whole genome shotgun (WGS) entry which is preliminary data.</text>
</comment>
<organism evidence="14 15">
    <name type="scientific">Elysia marginata</name>
    <dbReference type="NCBI Taxonomy" id="1093978"/>
    <lineage>
        <taxon>Eukaryota</taxon>
        <taxon>Metazoa</taxon>
        <taxon>Spiralia</taxon>
        <taxon>Lophotrochozoa</taxon>
        <taxon>Mollusca</taxon>
        <taxon>Gastropoda</taxon>
        <taxon>Heterobranchia</taxon>
        <taxon>Euthyneura</taxon>
        <taxon>Panpulmonata</taxon>
        <taxon>Sacoglossa</taxon>
        <taxon>Placobranchoidea</taxon>
        <taxon>Plakobranchidae</taxon>
        <taxon>Elysia</taxon>
    </lineage>
</organism>
<evidence type="ECO:0000256" key="5">
    <source>
        <dbReference type="ARBA" id="ARBA00022630"/>
    </source>
</evidence>
<evidence type="ECO:0000256" key="9">
    <source>
        <dbReference type="ARBA" id="ARBA00023002"/>
    </source>
</evidence>
<gene>
    <name evidence="14" type="ORF">ElyMa_006496200</name>
</gene>
<comment type="cofactor">
    <cofactor evidence="2">
        <name>FAD</name>
        <dbReference type="ChEBI" id="CHEBI:57692"/>
    </cofactor>
</comment>